<dbReference type="Proteomes" id="UP001054945">
    <property type="component" value="Unassembled WGS sequence"/>
</dbReference>
<accession>A0AAV4NVS5</accession>
<feature type="non-terminal residue" evidence="1">
    <location>
        <position position="56"/>
    </location>
</feature>
<evidence type="ECO:0000313" key="2">
    <source>
        <dbReference type="Proteomes" id="UP001054945"/>
    </source>
</evidence>
<organism evidence="1 2">
    <name type="scientific">Caerostris extrusa</name>
    <name type="common">Bark spider</name>
    <name type="synonym">Caerostris bankana</name>
    <dbReference type="NCBI Taxonomy" id="172846"/>
    <lineage>
        <taxon>Eukaryota</taxon>
        <taxon>Metazoa</taxon>
        <taxon>Ecdysozoa</taxon>
        <taxon>Arthropoda</taxon>
        <taxon>Chelicerata</taxon>
        <taxon>Arachnida</taxon>
        <taxon>Araneae</taxon>
        <taxon>Araneomorphae</taxon>
        <taxon>Entelegynae</taxon>
        <taxon>Araneoidea</taxon>
        <taxon>Araneidae</taxon>
        <taxon>Caerostris</taxon>
    </lineage>
</organism>
<evidence type="ECO:0000313" key="1">
    <source>
        <dbReference type="EMBL" id="GIX87845.1"/>
    </source>
</evidence>
<sequence length="56" mass="6561">MRRHDGLFCRIYMKREGFFVPTTSNQPYPIPDSKKFSKIVVSRCEHTQPASFVVKV</sequence>
<reference evidence="1 2" key="1">
    <citation type="submission" date="2021-06" db="EMBL/GenBank/DDBJ databases">
        <title>Caerostris extrusa draft genome.</title>
        <authorList>
            <person name="Kono N."/>
            <person name="Arakawa K."/>
        </authorList>
    </citation>
    <scope>NUCLEOTIDE SEQUENCE [LARGE SCALE GENOMIC DNA]</scope>
</reference>
<proteinExistence type="predicted"/>
<protein>
    <submittedName>
        <fullName evidence="1">Uncharacterized protein</fullName>
    </submittedName>
</protein>
<gene>
    <name evidence="1" type="ORF">CEXT_559841</name>
</gene>
<comment type="caution">
    <text evidence="1">The sequence shown here is derived from an EMBL/GenBank/DDBJ whole genome shotgun (WGS) entry which is preliminary data.</text>
</comment>
<dbReference type="AlphaFoldDB" id="A0AAV4NVS5"/>
<name>A0AAV4NVS5_CAEEX</name>
<dbReference type="EMBL" id="BPLR01003715">
    <property type="protein sequence ID" value="GIX87845.1"/>
    <property type="molecule type" value="Genomic_DNA"/>
</dbReference>
<keyword evidence="2" id="KW-1185">Reference proteome</keyword>